<evidence type="ECO:0000313" key="3">
    <source>
        <dbReference type="Proteomes" id="UP000243799"/>
    </source>
</evidence>
<dbReference type="AlphaFoldDB" id="A0A1I0XIA7"/>
<reference evidence="3" key="1">
    <citation type="submission" date="2016-10" db="EMBL/GenBank/DDBJ databases">
        <authorList>
            <person name="Varghese N."/>
            <person name="Submissions S."/>
        </authorList>
    </citation>
    <scope>NUCLEOTIDE SEQUENCE [LARGE SCALE GENOMIC DNA]</scope>
    <source>
        <strain evidence="3">CGMCC 4.3568</strain>
    </source>
</reference>
<feature type="compositionally biased region" description="Basic and acidic residues" evidence="1">
    <location>
        <begin position="106"/>
        <end position="115"/>
    </location>
</feature>
<dbReference type="STRING" id="490629.SAMN05216266_103241"/>
<accession>A0A1I0XIA7</accession>
<gene>
    <name evidence="2" type="ORF">SAMN05216266_103241</name>
</gene>
<evidence type="ECO:0008006" key="4">
    <source>
        <dbReference type="Google" id="ProtNLM"/>
    </source>
</evidence>
<evidence type="ECO:0000313" key="2">
    <source>
        <dbReference type="EMBL" id="SFB00775.1"/>
    </source>
</evidence>
<protein>
    <recommendedName>
        <fullName evidence="4">DUF2630 domain-containing protein</fullName>
    </recommendedName>
</protein>
<keyword evidence="3" id="KW-1185">Reference proteome</keyword>
<name>A0A1I0XIA7_9PSEU</name>
<proteinExistence type="predicted"/>
<organism evidence="2 3">
    <name type="scientific">Amycolatopsis marina</name>
    <dbReference type="NCBI Taxonomy" id="490629"/>
    <lineage>
        <taxon>Bacteria</taxon>
        <taxon>Bacillati</taxon>
        <taxon>Actinomycetota</taxon>
        <taxon>Actinomycetes</taxon>
        <taxon>Pseudonocardiales</taxon>
        <taxon>Pseudonocardiaceae</taxon>
        <taxon>Amycolatopsis</taxon>
    </lineage>
</organism>
<sequence length="115" mass="12778">MMLPSASPGPAESGLPPGRSFVRSLAHGCAGTVGNMADDDIFGRIDELVDEERELRSRAVGSGLSESDTQRLRHLEERLDQCWDLLRQRRAQDDFPDSAPEPAVRPVDEVESYRQ</sequence>
<dbReference type="EMBL" id="FOKG01000003">
    <property type="protein sequence ID" value="SFB00775.1"/>
    <property type="molecule type" value="Genomic_DNA"/>
</dbReference>
<dbReference type="Pfam" id="PF10944">
    <property type="entry name" value="DUF2630"/>
    <property type="match status" value="1"/>
</dbReference>
<dbReference type="Proteomes" id="UP000243799">
    <property type="component" value="Unassembled WGS sequence"/>
</dbReference>
<dbReference type="InterPro" id="IPR020311">
    <property type="entry name" value="Uncharacterised_Rv0898c"/>
</dbReference>
<evidence type="ECO:0000256" key="1">
    <source>
        <dbReference type="SAM" id="MobiDB-lite"/>
    </source>
</evidence>
<feature type="region of interest" description="Disordered" evidence="1">
    <location>
        <begin position="91"/>
        <end position="115"/>
    </location>
</feature>